<dbReference type="AlphaFoldDB" id="A0A561PG46"/>
<dbReference type="RefSeq" id="WP_145671841.1">
    <property type="nucleotide sequence ID" value="NZ_VIWO01000007.1"/>
</dbReference>
<proteinExistence type="predicted"/>
<dbReference type="OrthoDB" id="1494401at2"/>
<keyword evidence="2" id="KW-1185">Reference proteome</keyword>
<accession>A0A561PG46</accession>
<comment type="caution">
    <text evidence="1">The sequence shown here is derived from an EMBL/GenBank/DDBJ whole genome shotgun (WGS) entry which is preliminary data.</text>
</comment>
<organism evidence="1 2">
    <name type="scientific">Chitinophaga polysaccharea</name>
    <dbReference type="NCBI Taxonomy" id="1293035"/>
    <lineage>
        <taxon>Bacteria</taxon>
        <taxon>Pseudomonadati</taxon>
        <taxon>Bacteroidota</taxon>
        <taxon>Chitinophagia</taxon>
        <taxon>Chitinophagales</taxon>
        <taxon>Chitinophagaceae</taxon>
        <taxon>Chitinophaga</taxon>
    </lineage>
</organism>
<gene>
    <name evidence="1" type="ORF">FHW36_10713</name>
</gene>
<evidence type="ECO:0000313" key="2">
    <source>
        <dbReference type="Proteomes" id="UP000320811"/>
    </source>
</evidence>
<evidence type="ECO:0000313" key="1">
    <source>
        <dbReference type="EMBL" id="TWF37087.1"/>
    </source>
</evidence>
<sequence>MQINVVMTRESLKTSINQFLEENHLIFFYEDATRKLQISTHIVDDMFNTRDFMIYIGNEQVYNDRILSLDRRPTSTDKIDFIYLYAELYPNEIKITDTVFSWNTKSASAGKNGKLLKAFFDKKFHKGMQSADERYSSLNKSLLQYYWSDDIARFNDKIFNTGGVVKITPMSK</sequence>
<name>A0A561PG46_9BACT</name>
<reference evidence="1 2" key="1">
    <citation type="submission" date="2019-06" db="EMBL/GenBank/DDBJ databases">
        <title>Sorghum-associated microbial communities from plants grown in Nebraska, USA.</title>
        <authorList>
            <person name="Schachtman D."/>
        </authorList>
    </citation>
    <scope>NUCLEOTIDE SEQUENCE [LARGE SCALE GENOMIC DNA]</scope>
    <source>
        <strain evidence="1 2">1209</strain>
    </source>
</reference>
<dbReference type="Proteomes" id="UP000320811">
    <property type="component" value="Unassembled WGS sequence"/>
</dbReference>
<protein>
    <submittedName>
        <fullName evidence="1">Uncharacterized protein</fullName>
    </submittedName>
</protein>
<dbReference type="EMBL" id="VIWO01000007">
    <property type="protein sequence ID" value="TWF37087.1"/>
    <property type="molecule type" value="Genomic_DNA"/>
</dbReference>